<dbReference type="AlphaFoldDB" id="A0A919GCG2"/>
<protein>
    <recommendedName>
        <fullName evidence="4">Ig-like domain repeat protein</fullName>
    </recommendedName>
</protein>
<sequence>MRRHVRTLPAATALAVLFSSAALAVGVATPAVADTSTPLPVQSSGDIVVDGVHQRVFVSDPTGGQVVATDYAGKVVGTVASLPGAKGLELSPDSGTLYAAVPGDDSIVAIDTATVTEAKRYPIGEGTDPQYPAWAGGKLWFGYGAAAQGNLGSLDVSGTEPVLTLGQDRGWYAAPRLDSTPGAPNTLAAGIEGMSPASVAVYDVSSGTATRTASGPNTSDYVPSNLRDLALTPDGSQLVVASGAPYFHQVYKTADLTPAGQYPSDSYPNAVDIAPDGTVAAGIDGTYSPDVWTYEPGTTTATHVYDFTNTAEGAGDAGVLTPGGLAFTPDESHLFAVVATNGGGYALRDLGAEAPPPPPAPSPTTLTVNAPATATRAQALTVTGKLTSDAPFASGTTLTVTRTDLESPAGKLLAPVTVAADGSYSFKDTPPAGGSVKYTVSYAGDATHQAASASDTVQVSRATTTLTLNKNGNVYSYGADVTFTAHLGTTYKNRTVEIWADPYGSDKPNKLVKSGTVNSYGNLSVTLDLTRDTKLTAKFAGDARYAPKTATSKVYTKVSVSTTPSRHYKTASAWNRTYYYFRKSVDPLFTTRMTYYPGRDYRVQVQAYYDGAWRTTGTQYFPLESSGLGAVELQGEPSTGIRFRIRSSYIDTTSGDNVNTTTHGAWKYFIFTS</sequence>
<name>A0A919GCG2_9ACTN</name>
<feature type="chain" id="PRO_5039037941" description="Ig-like domain repeat protein" evidence="1">
    <location>
        <begin position="25"/>
        <end position="673"/>
    </location>
</feature>
<evidence type="ECO:0000313" key="3">
    <source>
        <dbReference type="Proteomes" id="UP000603227"/>
    </source>
</evidence>
<accession>A0A919GCG2</accession>
<dbReference type="GO" id="GO:0005975">
    <property type="term" value="P:carbohydrate metabolic process"/>
    <property type="evidence" value="ECO:0007669"/>
    <property type="project" value="UniProtKB-ARBA"/>
</dbReference>
<feature type="signal peptide" evidence="1">
    <location>
        <begin position="1"/>
        <end position="24"/>
    </location>
</feature>
<evidence type="ECO:0000313" key="2">
    <source>
        <dbReference type="EMBL" id="GHH82207.1"/>
    </source>
</evidence>
<dbReference type="SUPFAM" id="SSF75011">
    <property type="entry name" value="3-carboxy-cis,cis-mucoante lactonizing enzyme"/>
    <property type="match status" value="1"/>
</dbReference>
<dbReference type="InterPro" id="IPR015943">
    <property type="entry name" value="WD40/YVTN_repeat-like_dom_sf"/>
</dbReference>
<proteinExistence type="predicted"/>
<gene>
    <name evidence="2" type="ORF">GCM10017771_05770</name>
</gene>
<evidence type="ECO:0008006" key="4">
    <source>
        <dbReference type="Google" id="ProtNLM"/>
    </source>
</evidence>
<dbReference type="InterPro" id="IPR013783">
    <property type="entry name" value="Ig-like_fold"/>
</dbReference>
<keyword evidence="3" id="KW-1185">Reference proteome</keyword>
<reference evidence="2" key="2">
    <citation type="submission" date="2020-09" db="EMBL/GenBank/DDBJ databases">
        <authorList>
            <person name="Sun Q."/>
            <person name="Zhou Y."/>
        </authorList>
    </citation>
    <scope>NUCLEOTIDE SEQUENCE</scope>
    <source>
        <strain evidence="2">CGMCC 4.7403</strain>
    </source>
</reference>
<dbReference type="Gene3D" id="2.60.40.10">
    <property type="entry name" value="Immunoglobulins"/>
    <property type="match status" value="1"/>
</dbReference>
<evidence type="ECO:0000256" key="1">
    <source>
        <dbReference type="SAM" id="SignalP"/>
    </source>
</evidence>
<keyword evidence="1" id="KW-0732">Signal</keyword>
<organism evidence="2 3">
    <name type="scientific">Streptomyces capitiformicae</name>
    <dbReference type="NCBI Taxonomy" id="2014920"/>
    <lineage>
        <taxon>Bacteria</taxon>
        <taxon>Bacillati</taxon>
        <taxon>Actinomycetota</taxon>
        <taxon>Actinomycetes</taxon>
        <taxon>Kitasatosporales</taxon>
        <taxon>Streptomycetaceae</taxon>
        <taxon>Streptomyces</taxon>
    </lineage>
</organism>
<dbReference type="RefSeq" id="WP_189780773.1">
    <property type="nucleotide sequence ID" value="NZ_BNAT01000002.1"/>
</dbReference>
<dbReference type="Gene3D" id="2.130.10.10">
    <property type="entry name" value="YVTN repeat-like/Quinoprotein amine dehydrogenase"/>
    <property type="match status" value="2"/>
</dbReference>
<comment type="caution">
    <text evidence="2">The sequence shown here is derived from an EMBL/GenBank/DDBJ whole genome shotgun (WGS) entry which is preliminary data.</text>
</comment>
<dbReference type="EMBL" id="BNAT01000002">
    <property type="protein sequence ID" value="GHH82207.1"/>
    <property type="molecule type" value="Genomic_DNA"/>
</dbReference>
<dbReference type="Proteomes" id="UP000603227">
    <property type="component" value="Unassembled WGS sequence"/>
</dbReference>
<reference evidence="2" key="1">
    <citation type="journal article" date="2014" name="Int. J. Syst. Evol. Microbiol.">
        <title>Complete genome sequence of Corynebacterium casei LMG S-19264T (=DSM 44701T), isolated from a smear-ripened cheese.</title>
        <authorList>
            <consortium name="US DOE Joint Genome Institute (JGI-PGF)"/>
            <person name="Walter F."/>
            <person name="Albersmeier A."/>
            <person name="Kalinowski J."/>
            <person name="Ruckert C."/>
        </authorList>
    </citation>
    <scope>NUCLEOTIDE SEQUENCE</scope>
    <source>
        <strain evidence="2">CGMCC 4.7403</strain>
    </source>
</reference>